<organism evidence="3 4">
    <name type="scientific">Ramlibacter terrae</name>
    <dbReference type="NCBI Taxonomy" id="2732511"/>
    <lineage>
        <taxon>Bacteria</taxon>
        <taxon>Pseudomonadati</taxon>
        <taxon>Pseudomonadota</taxon>
        <taxon>Betaproteobacteria</taxon>
        <taxon>Burkholderiales</taxon>
        <taxon>Comamonadaceae</taxon>
        <taxon>Ramlibacter</taxon>
    </lineage>
</organism>
<gene>
    <name evidence="3" type="ORF">HK414_07590</name>
</gene>
<dbReference type="Gene3D" id="3.40.190.10">
    <property type="entry name" value="Periplasmic binding protein-like II"/>
    <property type="match status" value="2"/>
</dbReference>
<evidence type="ECO:0000313" key="3">
    <source>
        <dbReference type="EMBL" id="QJW83177.1"/>
    </source>
</evidence>
<evidence type="ECO:0000259" key="2">
    <source>
        <dbReference type="Pfam" id="PF03466"/>
    </source>
</evidence>
<feature type="compositionally biased region" description="Low complexity" evidence="1">
    <location>
        <begin position="54"/>
        <end position="70"/>
    </location>
</feature>
<protein>
    <recommendedName>
        <fullName evidence="2">LysR substrate-binding domain-containing protein</fullName>
    </recommendedName>
</protein>
<dbReference type="Pfam" id="PF03466">
    <property type="entry name" value="LysR_substrate"/>
    <property type="match status" value="1"/>
</dbReference>
<dbReference type="Proteomes" id="UP000500826">
    <property type="component" value="Chromosome"/>
</dbReference>
<dbReference type="InterPro" id="IPR005119">
    <property type="entry name" value="LysR_subst-bd"/>
</dbReference>
<sequence>MQGSVDLGLVVPPLDEARGLRVKTIRREELVLAVPAEHALAGLERVQLKDRPTRPSSASRPRTAPASKAC</sequence>
<dbReference type="SUPFAM" id="SSF53850">
    <property type="entry name" value="Periplasmic binding protein-like II"/>
    <property type="match status" value="1"/>
</dbReference>
<keyword evidence="4" id="KW-1185">Reference proteome</keyword>
<reference evidence="3 4" key="1">
    <citation type="submission" date="2020-05" db="EMBL/GenBank/DDBJ databases">
        <title>Ramlibacter rhizophilus sp. nov., isolated from rhizosphere soil of national flower Mugunghwa from South Korea.</title>
        <authorList>
            <person name="Zheng-Fei Y."/>
            <person name="Huan T."/>
        </authorList>
    </citation>
    <scope>NUCLEOTIDE SEQUENCE [LARGE SCALE GENOMIC DNA]</scope>
    <source>
        <strain evidence="3 4">H242</strain>
    </source>
</reference>
<evidence type="ECO:0000313" key="4">
    <source>
        <dbReference type="Proteomes" id="UP000500826"/>
    </source>
</evidence>
<accession>A0ABX6P0Q1</accession>
<feature type="region of interest" description="Disordered" evidence="1">
    <location>
        <begin position="45"/>
        <end position="70"/>
    </location>
</feature>
<name>A0ABX6P0Q1_9BURK</name>
<dbReference type="EMBL" id="CP053418">
    <property type="protein sequence ID" value="QJW83177.1"/>
    <property type="molecule type" value="Genomic_DNA"/>
</dbReference>
<feature type="domain" description="LysR substrate-binding" evidence="2">
    <location>
        <begin position="2"/>
        <end position="50"/>
    </location>
</feature>
<evidence type="ECO:0000256" key="1">
    <source>
        <dbReference type="SAM" id="MobiDB-lite"/>
    </source>
</evidence>
<proteinExistence type="predicted"/>
<reference evidence="3 4" key="2">
    <citation type="submission" date="2020-05" db="EMBL/GenBank/DDBJ databases">
        <authorList>
            <person name="Khan S.A."/>
            <person name="Jeon C.O."/>
            <person name="Chun B.H."/>
        </authorList>
    </citation>
    <scope>NUCLEOTIDE SEQUENCE [LARGE SCALE GENOMIC DNA]</scope>
    <source>
        <strain evidence="3 4">H242</strain>
    </source>
</reference>